<dbReference type="Pfam" id="PF00583">
    <property type="entry name" value="Acetyltransf_1"/>
    <property type="match status" value="1"/>
</dbReference>
<dbReference type="SUPFAM" id="SSF55729">
    <property type="entry name" value="Acyl-CoA N-acyltransferases (Nat)"/>
    <property type="match status" value="1"/>
</dbReference>
<dbReference type="EMBL" id="JWHL01000002">
    <property type="protein sequence ID" value="MBR1368366.1"/>
    <property type="molecule type" value="Genomic_DNA"/>
</dbReference>
<dbReference type="Proteomes" id="UP000730161">
    <property type="component" value="Unassembled WGS sequence"/>
</dbReference>
<dbReference type="PROSITE" id="PS51186">
    <property type="entry name" value="GNAT"/>
    <property type="match status" value="1"/>
</dbReference>
<dbReference type="Gene3D" id="3.40.630.30">
    <property type="match status" value="1"/>
</dbReference>
<protein>
    <recommendedName>
        <fullName evidence="1">N-acetyltransferase domain-containing protein</fullName>
    </recommendedName>
</protein>
<name>A0A8J8B451_9EURY</name>
<dbReference type="InterPro" id="IPR016181">
    <property type="entry name" value="Acyl_CoA_acyltransferase"/>
</dbReference>
<evidence type="ECO:0000313" key="3">
    <source>
        <dbReference type="Proteomes" id="UP000730161"/>
    </source>
</evidence>
<dbReference type="InterPro" id="IPR000182">
    <property type="entry name" value="GNAT_dom"/>
</dbReference>
<proteinExistence type="predicted"/>
<evidence type="ECO:0000313" key="2">
    <source>
        <dbReference type="EMBL" id="MBR1368366.1"/>
    </source>
</evidence>
<keyword evidence="3" id="KW-1185">Reference proteome</keyword>
<feature type="domain" description="N-acetyltransferase" evidence="1">
    <location>
        <begin position="1"/>
        <end position="135"/>
    </location>
</feature>
<dbReference type="AlphaFoldDB" id="A0A8J8B451"/>
<reference evidence="2" key="1">
    <citation type="submission" date="2014-12" db="EMBL/GenBank/DDBJ databases">
        <authorList>
            <person name="Huang H.-H."/>
            <person name="Chen S.-C."/>
            <person name="Lai M.-C."/>
        </authorList>
    </citation>
    <scope>NUCLEOTIDE SEQUENCE</scope>
    <source>
        <strain evidence="2">K1F9705b</strain>
    </source>
</reference>
<organism evidence="2 3">
    <name type="scientific">Methanocalculus chunghsingensis</name>
    <dbReference type="NCBI Taxonomy" id="156457"/>
    <lineage>
        <taxon>Archaea</taxon>
        <taxon>Methanobacteriati</taxon>
        <taxon>Methanobacteriota</taxon>
        <taxon>Stenosarchaea group</taxon>
        <taxon>Methanomicrobia</taxon>
        <taxon>Methanomicrobiales</taxon>
        <taxon>Methanocalculaceae</taxon>
        <taxon>Methanocalculus</taxon>
    </lineage>
</organism>
<sequence length="153" mass="17473">MRYPEINLRVDARELNADEFIHAEELWKRYHQQTGDPASDRIFGTFAEGILVAVARCRRHPDGDEVDAVFTPEGYRGHGFARHAVGALIEACRDNYLYMHSTIALVAFYRRYGFVEIPEEELPPSIRRRYAFALGNLKGAGVVPMMRSPDESE</sequence>
<gene>
    <name evidence="2" type="ORF">RJ53_02170</name>
</gene>
<accession>A0A8J8B451</accession>
<comment type="caution">
    <text evidence="2">The sequence shown here is derived from an EMBL/GenBank/DDBJ whole genome shotgun (WGS) entry which is preliminary data.</text>
</comment>
<dbReference type="CDD" id="cd04301">
    <property type="entry name" value="NAT_SF"/>
    <property type="match status" value="1"/>
</dbReference>
<dbReference type="GO" id="GO:0016747">
    <property type="term" value="F:acyltransferase activity, transferring groups other than amino-acyl groups"/>
    <property type="evidence" value="ECO:0007669"/>
    <property type="project" value="InterPro"/>
</dbReference>
<evidence type="ECO:0000259" key="1">
    <source>
        <dbReference type="PROSITE" id="PS51186"/>
    </source>
</evidence>